<dbReference type="EMBL" id="LJSK01000513">
    <property type="protein sequence ID" value="KPI82847.1"/>
    <property type="molecule type" value="Genomic_DNA"/>
</dbReference>
<dbReference type="OMA" id="YGTQPDP"/>
<keyword evidence="1" id="KW-1133">Transmembrane helix</keyword>
<proteinExistence type="predicted"/>
<keyword evidence="1" id="KW-0812">Transmembrane</keyword>
<organism evidence="2 3">
    <name type="scientific">Leptomonas seymouri</name>
    <dbReference type="NCBI Taxonomy" id="5684"/>
    <lineage>
        <taxon>Eukaryota</taxon>
        <taxon>Discoba</taxon>
        <taxon>Euglenozoa</taxon>
        <taxon>Kinetoplastea</taxon>
        <taxon>Metakinetoplastina</taxon>
        <taxon>Trypanosomatida</taxon>
        <taxon>Trypanosomatidae</taxon>
        <taxon>Leishmaniinae</taxon>
        <taxon>Leptomonas</taxon>
    </lineage>
</organism>
<feature type="transmembrane region" description="Helical" evidence="1">
    <location>
        <begin position="225"/>
        <end position="245"/>
    </location>
</feature>
<dbReference type="OrthoDB" id="10457637at2759"/>
<dbReference type="AlphaFoldDB" id="A0A0N0P2S6"/>
<dbReference type="VEuPathDB" id="TriTrypDB:Lsey_0513_0020"/>
<protein>
    <recommendedName>
        <fullName evidence="4">Transmembrane protein</fullName>
    </recommendedName>
</protein>
<evidence type="ECO:0000256" key="1">
    <source>
        <dbReference type="SAM" id="Phobius"/>
    </source>
</evidence>
<evidence type="ECO:0000313" key="3">
    <source>
        <dbReference type="Proteomes" id="UP000038009"/>
    </source>
</evidence>
<feature type="transmembrane region" description="Helical" evidence="1">
    <location>
        <begin position="187"/>
        <end position="205"/>
    </location>
</feature>
<evidence type="ECO:0000313" key="2">
    <source>
        <dbReference type="EMBL" id="KPI82847.1"/>
    </source>
</evidence>
<accession>A0A0N0P2S6</accession>
<sequence length="246" mass="27462">MQAVPHPALAMRADSCDAEDRELPSSTAQGREALRDYSANRVGDVPARAEERDQLHGEGIVFVEAGVTTHCDRLCCTCARVICAAVALALTVCLTVDVCMVCWDLYAYGTQPDPYDEGYRVALWRLWCFVPALLECGAMIAFLLRELWLFSCCTTLGSTIGSVSGGEGDIMHRTYEGRAGGLRRKRNLMQCALLITFSLFTATVYLCNFTDPIHPLHHLVLHVQFIWVTLVRCLVFFLCFLVIIFR</sequence>
<keyword evidence="1" id="KW-0472">Membrane</keyword>
<gene>
    <name evidence="2" type="ORF">ABL78_8141</name>
</gene>
<reference evidence="2 3" key="1">
    <citation type="journal article" date="2015" name="PLoS Pathog.">
        <title>Leptomonas seymouri: Adaptations to the Dixenous Life Cycle Analyzed by Genome Sequencing, Transcriptome Profiling and Co-infection with Leishmania donovani.</title>
        <authorList>
            <person name="Kraeva N."/>
            <person name="Butenko A."/>
            <person name="Hlavacova J."/>
            <person name="Kostygov A."/>
            <person name="Myskova J."/>
            <person name="Grybchuk D."/>
            <person name="Lestinova T."/>
            <person name="Votypka J."/>
            <person name="Volf P."/>
            <person name="Opperdoes F."/>
            <person name="Flegontov P."/>
            <person name="Lukes J."/>
            <person name="Yurchenko V."/>
        </authorList>
    </citation>
    <scope>NUCLEOTIDE SEQUENCE [LARGE SCALE GENOMIC DNA]</scope>
    <source>
        <strain evidence="2 3">ATCC 30220</strain>
    </source>
</reference>
<feature type="transmembrane region" description="Helical" evidence="1">
    <location>
        <begin position="121"/>
        <end position="142"/>
    </location>
</feature>
<keyword evidence="3" id="KW-1185">Reference proteome</keyword>
<evidence type="ECO:0008006" key="4">
    <source>
        <dbReference type="Google" id="ProtNLM"/>
    </source>
</evidence>
<name>A0A0N0P2S6_LEPSE</name>
<dbReference type="Proteomes" id="UP000038009">
    <property type="component" value="Unassembled WGS sequence"/>
</dbReference>
<comment type="caution">
    <text evidence="2">The sequence shown here is derived from an EMBL/GenBank/DDBJ whole genome shotgun (WGS) entry which is preliminary data.</text>
</comment>
<feature type="transmembrane region" description="Helical" evidence="1">
    <location>
        <begin position="84"/>
        <end position="109"/>
    </location>
</feature>